<evidence type="ECO:0008006" key="3">
    <source>
        <dbReference type="Google" id="ProtNLM"/>
    </source>
</evidence>
<dbReference type="InterPro" id="IPR043519">
    <property type="entry name" value="NT_sf"/>
</dbReference>
<keyword evidence="2" id="KW-1185">Reference proteome</keyword>
<protein>
    <recommendedName>
        <fullName evidence="3">Nucleotidyltransferase</fullName>
    </recommendedName>
</protein>
<accession>A0ABV9I894</accession>
<reference evidence="2" key="1">
    <citation type="journal article" date="2019" name="Int. J. Syst. Evol. Microbiol.">
        <title>The Global Catalogue of Microorganisms (GCM) 10K type strain sequencing project: providing services to taxonomists for standard genome sequencing and annotation.</title>
        <authorList>
            <consortium name="The Broad Institute Genomics Platform"/>
            <consortium name="The Broad Institute Genome Sequencing Center for Infectious Disease"/>
            <person name="Wu L."/>
            <person name="Ma J."/>
        </authorList>
    </citation>
    <scope>NUCLEOTIDE SEQUENCE [LARGE SCALE GENOMIC DNA]</scope>
    <source>
        <strain evidence="2">CCUG 55995</strain>
    </source>
</reference>
<proteinExistence type="predicted"/>
<evidence type="ECO:0000313" key="2">
    <source>
        <dbReference type="Proteomes" id="UP001595952"/>
    </source>
</evidence>
<comment type="caution">
    <text evidence="1">The sequence shown here is derived from an EMBL/GenBank/DDBJ whole genome shotgun (WGS) entry which is preliminary data.</text>
</comment>
<organism evidence="1 2">
    <name type="scientific">Deinococcus hohokamensis</name>
    <dbReference type="NCBI Taxonomy" id="309883"/>
    <lineage>
        <taxon>Bacteria</taxon>
        <taxon>Thermotogati</taxon>
        <taxon>Deinococcota</taxon>
        <taxon>Deinococci</taxon>
        <taxon>Deinococcales</taxon>
        <taxon>Deinococcaceae</taxon>
        <taxon>Deinococcus</taxon>
    </lineage>
</organism>
<dbReference type="EMBL" id="JBHSEI010000006">
    <property type="protein sequence ID" value="MFC4638490.1"/>
    <property type="molecule type" value="Genomic_DNA"/>
</dbReference>
<evidence type="ECO:0000313" key="1">
    <source>
        <dbReference type="EMBL" id="MFC4638490.1"/>
    </source>
</evidence>
<name>A0ABV9I894_9DEIO</name>
<dbReference type="Gene3D" id="3.30.460.10">
    <property type="entry name" value="Beta Polymerase, domain 2"/>
    <property type="match status" value="1"/>
</dbReference>
<dbReference type="Proteomes" id="UP001595952">
    <property type="component" value="Unassembled WGS sequence"/>
</dbReference>
<gene>
    <name evidence="1" type="ORF">ACFO0D_09045</name>
</gene>
<sequence length="258" mass="28481">MPSPAQLLARLDALADSLRARPDALALLALGSAGLETARLDEHSDLDFFVVVAPGAKGRFLKAPDWLAQVHPVAFSFANTPDGCKVLFDDGIFAEYAVFEQDELGRVPYAPGRLVWKRAGVPDTLAQPAPRPMVQALSSEWHTNEALTNLLVGLRREARGERLTATRFIQHYAVDRVLDLASRQQAAEAGADPYMPERRFEQRFPEVAAALPEMLQGYRHNVDSALCILVWLEQHADVHGRLAQEIRMLAEQIGADTP</sequence>
<dbReference type="RefSeq" id="WP_380061499.1">
    <property type="nucleotide sequence ID" value="NZ_JBHSEI010000006.1"/>
</dbReference>